<dbReference type="PANTHER" id="PTHR43280:SF28">
    <property type="entry name" value="HTH-TYPE TRANSCRIPTIONAL ACTIVATOR RHAS"/>
    <property type="match status" value="1"/>
</dbReference>
<evidence type="ECO:0000259" key="6">
    <source>
        <dbReference type="PROSITE" id="PS50983"/>
    </source>
</evidence>
<dbReference type="PROSITE" id="PS01124">
    <property type="entry name" value="HTH_ARAC_FAMILY_2"/>
    <property type="match status" value="1"/>
</dbReference>
<dbReference type="PROSITE" id="PS00041">
    <property type="entry name" value="HTH_ARAC_FAMILY_1"/>
    <property type="match status" value="1"/>
</dbReference>
<dbReference type="InterPro" id="IPR002491">
    <property type="entry name" value="ABC_transptr_periplasmic_BD"/>
</dbReference>
<dbReference type="EMBL" id="JAVDQH010000012">
    <property type="protein sequence ID" value="MDR6245183.1"/>
    <property type="molecule type" value="Genomic_DNA"/>
</dbReference>
<dbReference type="RefSeq" id="WP_188776525.1">
    <property type="nucleotide sequence ID" value="NZ_BMMB01000007.1"/>
</dbReference>
<keyword evidence="8" id="KW-1185">Reference proteome</keyword>
<evidence type="ECO:0000256" key="3">
    <source>
        <dbReference type="ARBA" id="ARBA00023163"/>
    </source>
</evidence>
<evidence type="ECO:0000256" key="1">
    <source>
        <dbReference type="ARBA" id="ARBA00023015"/>
    </source>
</evidence>
<sequence>MTQCYTLWIIQNGSAWLTLERQSKIRITGGQCVLLEPDCHYTIEDAEEEISSSESEKYTDSELYRQEANSNSTRSTSANGSQKQSFSWLEITFDYMGEMELQDDRTACTSHSHNRERRWMTTRAPFACTGVLSIRQSREVQRLALRVFMLRTEMEQQTASKESSTNGFNHQGNMEAVLFQHMIHELLCVQPEAAAKPLPDSDTHLEQTITYMEQYYGQTITRNKLASIARLSPWYYSTSFQQRYGMSPMTYLNEVRLRRAKEQLVIGKLPVRDIADQCGFRDESYFRRRFKTSVGVTPLHFAGQKRERVADMSYAYVPHLLALQVAPYAAMVNEERDVHRRPYHASITVPLPRQRQMTEALWEHNMKLLASAAPSVILCDDGKERMPYRQQLEQIAPCLYVPWKQLDWRSQLRQVAEYVHHESTASLWLERYEQSIHAVRQQLERTVAGDSIMLLRITGEQLAVYGRRNVGAVLYDDLQLHCPYDSETIEVEHIIELDFVEQCDPHHLLLVIDQEPIAIAHWERIRQDERWLELTAVRTGRVHRLSEMPWLEYSPLAHQWIAERLPSILLSSYPS</sequence>
<evidence type="ECO:0000313" key="7">
    <source>
        <dbReference type="EMBL" id="MDR6245183.1"/>
    </source>
</evidence>
<dbReference type="Pfam" id="PF12833">
    <property type="entry name" value="HTH_18"/>
    <property type="match status" value="1"/>
</dbReference>
<dbReference type="InterPro" id="IPR009057">
    <property type="entry name" value="Homeodomain-like_sf"/>
</dbReference>
<dbReference type="Pfam" id="PF01497">
    <property type="entry name" value="Peripla_BP_2"/>
    <property type="match status" value="1"/>
</dbReference>
<feature type="domain" description="Fe/B12 periplasmic-binding" evidence="6">
    <location>
        <begin position="308"/>
        <end position="573"/>
    </location>
</feature>
<reference evidence="7 8" key="1">
    <citation type="submission" date="2023-07" db="EMBL/GenBank/DDBJ databases">
        <title>Genomic Encyclopedia of Type Strains, Phase IV (KMG-IV): sequencing the most valuable type-strain genomes for metagenomic binning, comparative biology and taxonomic classification.</title>
        <authorList>
            <person name="Goeker M."/>
        </authorList>
    </citation>
    <scope>NUCLEOTIDE SEQUENCE [LARGE SCALE GENOMIC DNA]</scope>
    <source>
        <strain evidence="7 8">DSM 22170</strain>
    </source>
</reference>
<feature type="compositionally biased region" description="Low complexity" evidence="4">
    <location>
        <begin position="68"/>
        <end position="80"/>
    </location>
</feature>
<organism evidence="7 8">
    <name type="scientific">Paenibacillus hunanensis</name>
    <dbReference type="NCBI Taxonomy" id="539262"/>
    <lineage>
        <taxon>Bacteria</taxon>
        <taxon>Bacillati</taxon>
        <taxon>Bacillota</taxon>
        <taxon>Bacilli</taxon>
        <taxon>Bacillales</taxon>
        <taxon>Paenibacillaceae</taxon>
        <taxon>Paenibacillus</taxon>
    </lineage>
</organism>
<gene>
    <name evidence="7" type="ORF">JOC58_003082</name>
</gene>
<keyword evidence="3" id="KW-0804">Transcription</keyword>
<feature type="region of interest" description="Disordered" evidence="4">
    <location>
        <begin position="46"/>
        <end position="80"/>
    </location>
</feature>
<dbReference type="Proteomes" id="UP001185028">
    <property type="component" value="Unassembled WGS sequence"/>
</dbReference>
<evidence type="ECO:0000313" key="8">
    <source>
        <dbReference type="Proteomes" id="UP001185028"/>
    </source>
</evidence>
<dbReference type="Gene3D" id="3.40.50.1980">
    <property type="entry name" value="Nitrogenase molybdenum iron protein domain"/>
    <property type="match status" value="2"/>
</dbReference>
<evidence type="ECO:0000256" key="4">
    <source>
        <dbReference type="SAM" id="MobiDB-lite"/>
    </source>
</evidence>
<dbReference type="InterPro" id="IPR018060">
    <property type="entry name" value="HTH_AraC"/>
</dbReference>
<keyword evidence="2" id="KW-0238">DNA-binding</keyword>
<evidence type="ECO:0000259" key="5">
    <source>
        <dbReference type="PROSITE" id="PS01124"/>
    </source>
</evidence>
<dbReference type="InterPro" id="IPR018062">
    <property type="entry name" value="HTH_AraC-typ_CS"/>
</dbReference>
<name>A0ABU1J400_9BACL</name>
<dbReference type="SUPFAM" id="SSF46689">
    <property type="entry name" value="Homeodomain-like"/>
    <property type="match status" value="2"/>
</dbReference>
<comment type="caution">
    <text evidence="7">The sequence shown here is derived from an EMBL/GenBank/DDBJ whole genome shotgun (WGS) entry which is preliminary data.</text>
</comment>
<feature type="compositionally biased region" description="Basic and acidic residues" evidence="4">
    <location>
        <begin position="54"/>
        <end position="65"/>
    </location>
</feature>
<feature type="domain" description="HTH araC/xylS-type" evidence="5">
    <location>
        <begin position="206"/>
        <end position="304"/>
    </location>
</feature>
<accession>A0ABU1J400</accession>
<keyword evidence="1" id="KW-0805">Transcription regulation</keyword>
<protein>
    <submittedName>
        <fullName evidence="7">AraC-like DNA-binding protein</fullName>
    </submittedName>
</protein>
<dbReference type="Gene3D" id="1.10.10.60">
    <property type="entry name" value="Homeodomain-like"/>
    <property type="match status" value="2"/>
</dbReference>
<dbReference type="PROSITE" id="PS50983">
    <property type="entry name" value="FE_B12_PBP"/>
    <property type="match status" value="1"/>
</dbReference>
<dbReference type="SUPFAM" id="SSF53807">
    <property type="entry name" value="Helical backbone' metal receptor"/>
    <property type="match status" value="1"/>
</dbReference>
<evidence type="ECO:0000256" key="2">
    <source>
        <dbReference type="ARBA" id="ARBA00023125"/>
    </source>
</evidence>
<dbReference type="SMART" id="SM00342">
    <property type="entry name" value="HTH_ARAC"/>
    <property type="match status" value="1"/>
</dbReference>
<proteinExistence type="predicted"/>
<dbReference type="PANTHER" id="PTHR43280">
    <property type="entry name" value="ARAC-FAMILY TRANSCRIPTIONAL REGULATOR"/>
    <property type="match status" value="1"/>
</dbReference>